<feature type="domain" description="SIAH-type" evidence="13">
    <location>
        <begin position="119"/>
        <end position="177"/>
    </location>
</feature>
<evidence type="ECO:0000256" key="4">
    <source>
        <dbReference type="ARBA" id="ARBA00012483"/>
    </source>
</evidence>
<evidence type="ECO:0000313" key="15">
    <source>
        <dbReference type="EMBL" id="OAE24816.1"/>
    </source>
</evidence>
<dbReference type="InterPro" id="IPR013083">
    <property type="entry name" value="Znf_RING/FYVE/PHD"/>
</dbReference>
<dbReference type="InterPro" id="IPR001841">
    <property type="entry name" value="Znf_RING"/>
</dbReference>
<keyword evidence="16" id="KW-1185">Reference proteome</keyword>
<organism evidence="15 16">
    <name type="scientific">Marchantia polymorpha subsp. ruderalis</name>
    <dbReference type="NCBI Taxonomy" id="1480154"/>
    <lineage>
        <taxon>Eukaryota</taxon>
        <taxon>Viridiplantae</taxon>
        <taxon>Streptophyta</taxon>
        <taxon>Embryophyta</taxon>
        <taxon>Marchantiophyta</taxon>
        <taxon>Marchantiopsida</taxon>
        <taxon>Marchantiidae</taxon>
        <taxon>Marchantiales</taxon>
        <taxon>Marchantiaceae</taxon>
        <taxon>Marchantia</taxon>
    </lineage>
</organism>
<evidence type="ECO:0000259" key="12">
    <source>
        <dbReference type="PROSITE" id="PS50089"/>
    </source>
</evidence>
<dbReference type="GO" id="GO:0005737">
    <property type="term" value="C:cytoplasm"/>
    <property type="evidence" value="ECO:0007669"/>
    <property type="project" value="InterPro"/>
</dbReference>
<evidence type="ECO:0000256" key="9">
    <source>
        <dbReference type="ARBA" id="ARBA00022833"/>
    </source>
</evidence>
<dbReference type="InterPro" id="IPR044286">
    <property type="entry name" value="SINL_plant"/>
</dbReference>
<reference evidence="17" key="3">
    <citation type="journal article" date="2020" name="Curr. Biol.">
        <title>Chromatin organization in early land plants reveals an ancestral association between H3K27me3, transposons, and constitutive heterochromatin.</title>
        <authorList>
            <person name="Montgomery S.A."/>
            <person name="Tanizawa Y."/>
            <person name="Galik B."/>
            <person name="Wang N."/>
            <person name="Ito T."/>
            <person name="Mochizuki T."/>
            <person name="Akimcheva S."/>
            <person name="Bowman J.L."/>
            <person name="Cognat V."/>
            <person name="Marechal-Drouard L."/>
            <person name="Ekker H."/>
            <person name="Hong S.F."/>
            <person name="Kohchi T."/>
            <person name="Lin S.S."/>
            <person name="Liu L.D."/>
            <person name="Nakamura Y."/>
            <person name="Valeeva L.R."/>
            <person name="Shakirov E.V."/>
            <person name="Shippen D.E."/>
            <person name="Wei W.L."/>
            <person name="Yagura M."/>
            <person name="Yamaoka S."/>
            <person name="Yamato K.T."/>
            <person name="Liu C."/>
            <person name="Berger F."/>
        </authorList>
    </citation>
    <scope>NUCLEOTIDE SEQUENCE [LARGE SCALE GENOMIC DNA]</scope>
    <source>
        <strain evidence="17">Tak-1</strain>
    </source>
</reference>
<evidence type="ECO:0000313" key="17">
    <source>
        <dbReference type="Proteomes" id="UP001162541"/>
    </source>
</evidence>
<reference evidence="15 16" key="1">
    <citation type="submission" date="2016-03" db="EMBL/GenBank/DDBJ databases">
        <title>Mechanisms controlling the formation of the plant cell surface in tip-growing cells are functionally conserved among land plants.</title>
        <authorList>
            <person name="Honkanen S."/>
            <person name="Jones V.A."/>
            <person name="Morieri G."/>
            <person name="Champion C."/>
            <person name="Hetherington A.J."/>
            <person name="Kelly S."/>
            <person name="Saint-Marcoux D."/>
            <person name="Proust H."/>
            <person name="Prescott H."/>
            <person name="Dolan L."/>
        </authorList>
    </citation>
    <scope>NUCLEOTIDE SEQUENCE [LARGE SCALE GENOMIC DNA]</scope>
    <source>
        <strain evidence="16">cv. Tak-1 and cv. Tak-2</strain>
        <tissue evidence="15">Whole gametophyte</tissue>
    </source>
</reference>
<keyword evidence="8" id="KW-0833">Ubl conjugation pathway</keyword>
<dbReference type="PANTHER" id="PTHR46632:SF16">
    <property type="entry name" value="E3 UBIQUITIN-PROTEIN LIGASE SINA-LIKE 10"/>
    <property type="match status" value="1"/>
</dbReference>
<dbReference type="GO" id="GO:0006511">
    <property type="term" value="P:ubiquitin-dependent protein catabolic process"/>
    <property type="evidence" value="ECO:0007669"/>
    <property type="project" value="InterPro"/>
</dbReference>
<evidence type="ECO:0000259" key="13">
    <source>
        <dbReference type="PROSITE" id="PS51081"/>
    </source>
</evidence>
<evidence type="ECO:0000256" key="8">
    <source>
        <dbReference type="ARBA" id="ARBA00022786"/>
    </source>
</evidence>
<dbReference type="EMBL" id="AP019868">
    <property type="protein sequence ID" value="BBN04733.1"/>
    <property type="molecule type" value="Genomic_DNA"/>
</dbReference>
<dbReference type="EMBL" id="AP019868">
    <property type="protein sequence ID" value="BBN04734.1"/>
    <property type="molecule type" value="Genomic_DNA"/>
</dbReference>
<dbReference type="GO" id="GO:0061630">
    <property type="term" value="F:ubiquitin protein ligase activity"/>
    <property type="evidence" value="ECO:0007669"/>
    <property type="project" value="UniProtKB-EC"/>
</dbReference>
<evidence type="ECO:0000256" key="3">
    <source>
        <dbReference type="ARBA" id="ARBA00009119"/>
    </source>
</evidence>
<comment type="function">
    <text evidence="10">E3 ubiquitin-protein ligase that mediates ubiquitination and subsequent proteasomal degradation of target proteins. E3 ubiquitin ligases accept ubiquitin from an E2 ubiquitin-conjugating enzyme in the form of a thioester and then directly transfers the ubiquitin to targeted substrates. It probably triggers the ubiquitin-mediated degradation of different substrates.</text>
</comment>
<dbReference type="AlphaFoldDB" id="A0A176VY42"/>
<evidence type="ECO:0000256" key="1">
    <source>
        <dbReference type="ARBA" id="ARBA00000900"/>
    </source>
</evidence>
<evidence type="ECO:0000256" key="10">
    <source>
        <dbReference type="ARBA" id="ARBA00024004"/>
    </source>
</evidence>
<dbReference type="CDD" id="cd16571">
    <property type="entry name" value="RING-HC_SIAHs"/>
    <property type="match status" value="1"/>
</dbReference>
<dbReference type="PANTHER" id="PTHR46632">
    <property type="entry name" value="E3 UBIQUITIN-PROTEIN LIGASE SINA-LIKE 4"/>
    <property type="match status" value="1"/>
</dbReference>
<dbReference type="Gene3D" id="3.30.40.10">
    <property type="entry name" value="Zinc/RING finger domain, C3HC4 (zinc finger)"/>
    <property type="match status" value="1"/>
</dbReference>
<evidence type="ECO:0000256" key="5">
    <source>
        <dbReference type="ARBA" id="ARBA00022679"/>
    </source>
</evidence>
<evidence type="ECO:0000313" key="16">
    <source>
        <dbReference type="Proteomes" id="UP000077202"/>
    </source>
</evidence>
<comment type="catalytic activity">
    <reaction evidence="1">
        <text>S-ubiquitinyl-[E2 ubiquitin-conjugating enzyme]-L-cysteine + [acceptor protein]-L-lysine = [E2 ubiquitin-conjugating enzyme]-L-cysteine + N(6)-ubiquitinyl-[acceptor protein]-L-lysine.</text>
        <dbReference type="EC" id="2.3.2.27"/>
    </reaction>
</comment>
<dbReference type="InterPro" id="IPR018121">
    <property type="entry name" value="7-in-absentia-prot_TRAF-dom"/>
</dbReference>
<keyword evidence="9" id="KW-0862">Zinc</keyword>
<accession>A0A176VY42</accession>
<dbReference type="PROSITE" id="PS51081">
    <property type="entry name" value="ZF_SIAH"/>
    <property type="match status" value="1"/>
</dbReference>
<keyword evidence="5" id="KW-0808">Transferase</keyword>
<keyword evidence="7 11" id="KW-0863">Zinc-finger</keyword>
<dbReference type="Proteomes" id="UP001162541">
    <property type="component" value="Chromosome 3"/>
</dbReference>
<proteinExistence type="inferred from homology"/>
<dbReference type="InterPro" id="IPR008974">
    <property type="entry name" value="TRAF-like"/>
</dbReference>
<dbReference type="InterPro" id="IPR049548">
    <property type="entry name" value="Sina-like_RING"/>
</dbReference>
<dbReference type="Proteomes" id="UP000077202">
    <property type="component" value="Unassembled WGS sequence"/>
</dbReference>
<dbReference type="SUPFAM" id="SSF49599">
    <property type="entry name" value="TRAF domain-like"/>
    <property type="match status" value="1"/>
</dbReference>
<dbReference type="Pfam" id="PF21362">
    <property type="entry name" value="Sina_RING"/>
    <property type="match status" value="1"/>
</dbReference>
<feature type="domain" description="RING-type" evidence="12">
    <location>
        <begin position="66"/>
        <end position="102"/>
    </location>
</feature>
<dbReference type="EMBL" id="LVLJ01002473">
    <property type="protein sequence ID" value="OAE24816.1"/>
    <property type="molecule type" value="Genomic_DNA"/>
</dbReference>
<evidence type="ECO:0000256" key="2">
    <source>
        <dbReference type="ARBA" id="ARBA00004906"/>
    </source>
</evidence>
<dbReference type="UniPathway" id="UPA00143"/>
<evidence type="ECO:0000256" key="6">
    <source>
        <dbReference type="ARBA" id="ARBA00022723"/>
    </source>
</evidence>
<dbReference type="Gene3D" id="2.60.210.10">
    <property type="entry name" value="Apoptosis, Tumor Necrosis Factor Receptor Associated Protein 2, Chain A"/>
    <property type="match status" value="1"/>
</dbReference>
<dbReference type="InterPro" id="IPR013010">
    <property type="entry name" value="Znf_SIAH"/>
</dbReference>
<gene>
    <name evidence="15" type="ORF">AXG93_1988s1210</name>
    <name evidence="14" type="ORF">Mp_3g07210</name>
</gene>
<sequence>MVKFRNQQSMVKFSVQPYSAVVPPSKRIRLEQTTETPSSPVAMISGDHSSHDRQFTATFDPDILDCNICMEPLSPPIFQCTNGHIACTECCVKMHGICPSCSKPVGKIRCLAIEKLIESLQMSCKHAEYGCTKVVSFTKKKNHEISCPFAPFMCPVASCGFSNLVSTFPLHFQEVHQVRTQEFSYGGWFTVMLAPSDMNVLLKADDMLFLLHYEKSTLGNIVYVTLFGATLQEDQYSYHLEVKNGKKRLSMEGVPRSILGEDSKHVTDFLMIPLRTYGLGDGRVQLELSFHHSGEPLPESC</sequence>
<dbReference type="Pfam" id="PF21361">
    <property type="entry name" value="Sina_ZnF"/>
    <property type="match status" value="1"/>
</dbReference>
<protein>
    <recommendedName>
        <fullName evidence="4">RING-type E3 ubiquitin transferase</fullName>
        <ecNumber evidence="4">2.3.2.27</ecNumber>
    </recommendedName>
</protein>
<comment type="pathway">
    <text evidence="2">Protein modification; protein ubiquitination.</text>
</comment>
<name>A0A176VY42_MARPO</name>
<dbReference type="GO" id="GO:0016567">
    <property type="term" value="P:protein ubiquitination"/>
    <property type="evidence" value="ECO:0007669"/>
    <property type="project" value="UniProtKB-UniPathway"/>
</dbReference>
<dbReference type="Pfam" id="PF03145">
    <property type="entry name" value="Sina_TRAF"/>
    <property type="match status" value="1"/>
</dbReference>
<evidence type="ECO:0000313" key="14">
    <source>
        <dbReference type="EMBL" id="BBN04733.1"/>
    </source>
</evidence>
<evidence type="ECO:0000256" key="11">
    <source>
        <dbReference type="PROSITE-ProRule" id="PRU00455"/>
    </source>
</evidence>
<dbReference type="EC" id="2.3.2.27" evidence="4"/>
<dbReference type="PROSITE" id="PS50089">
    <property type="entry name" value="ZF_RING_2"/>
    <property type="match status" value="1"/>
</dbReference>
<evidence type="ECO:0000256" key="7">
    <source>
        <dbReference type="ARBA" id="ARBA00022771"/>
    </source>
</evidence>
<dbReference type="GO" id="GO:0008270">
    <property type="term" value="F:zinc ion binding"/>
    <property type="evidence" value="ECO:0007669"/>
    <property type="project" value="UniProtKB-KW"/>
</dbReference>
<comment type="similarity">
    <text evidence="3">Belongs to the SINA (Seven in absentia) family.</text>
</comment>
<keyword evidence="6" id="KW-0479">Metal-binding</keyword>
<reference evidence="14" key="2">
    <citation type="journal article" date="2019" name="Curr. Biol.">
        <title>Chromatin organization in early land plants reveals an ancestral association between H3K27me3, transposons, and constitutive heterochromatin.</title>
        <authorList>
            <person name="Montgomery S.A."/>
            <person name="Tanizawa Y."/>
            <person name="Galik B."/>
            <person name="Wang N."/>
            <person name="Ito T."/>
            <person name="Mochizuki T."/>
            <person name="Akimcheva S."/>
            <person name="Bowman J."/>
            <person name="Cognat V."/>
            <person name="Drouard L."/>
            <person name="Ekker H."/>
            <person name="Houng S."/>
            <person name="Kohchi T."/>
            <person name="Lin S."/>
            <person name="Liu L.D."/>
            <person name="Nakamura Y."/>
            <person name="Valeeva L.R."/>
            <person name="Shakirov E.V."/>
            <person name="Shippen D.E."/>
            <person name="Wei W."/>
            <person name="Yagura M."/>
            <person name="Yamaoka S."/>
            <person name="Yamato K.T."/>
            <person name="Liu C."/>
            <person name="Berger F."/>
        </authorList>
    </citation>
    <scope>NUCLEOTIDE SEQUENCE [LARGE SCALE GENOMIC DNA]</scope>
    <source>
        <strain evidence="14">Tak-1</strain>
    </source>
</reference>